<dbReference type="PANTHER" id="PTHR37534:SF51">
    <property type="entry name" value="ACRIFLAVINE SENSITIVITY CONTROL PROTEIN ACR-2"/>
    <property type="match status" value="1"/>
</dbReference>
<keyword evidence="9" id="KW-1185">Reference proteome</keyword>
<dbReference type="PROSITE" id="PS50048">
    <property type="entry name" value="ZN2_CY6_FUNGAL_2"/>
    <property type="match status" value="1"/>
</dbReference>
<dbReference type="EMBL" id="MU863654">
    <property type="protein sequence ID" value="KAK4098954.1"/>
    <property type="molecule type" value="Genomic_DNA"/>
</dbReference>
<dbReference type="GO" id="GO:0000976">
    <property type="term" value="F:transcription cis-regulatory region binding"/>
    <property type="evidence" value="ECO:0007669"/>
    <property type="project" value="TreeGrafter"/>
</dbReference>
<dbReference type="GO" id="GO:0008270">
    <property type="term" value="F:zinc ion binding"/>
    <property type="evidence" value="ECO:0007669"/>
    <property type="project" value="InterPro"/>
</dbReference>
<dbReference type="Proteomes" id="UP001305647">
    <property type="component" value="Unassembled WGS sequence"/>
</dbReference>
<sequence length="497" mass="54778">MTGPSTVLVGAQSNKACHNCRRRRLRCDRSRPSCRKCWIRGEDCLGYGTLLRWANAPAVRGHLVGQLTAPNRKRANPAGDGHRNGASLTLSVHPSLLDPLLNHLNRTARQYAHHFATAVCRDLVSFDQPERNPYRSLMPLASKFDFLNAIIIATGAMHLYAFHGGSHEHQPGGPKLFIDALVAKDKAIRLLRAAVDGVTPESHAMVLAAIVFLVNLDLIDSGQGGWQVHMEAASALMPFLLRDPMSHLDPSLRACVDAIAADCLTYRVTGSAISGVPLDSWADHDLSNFLSILKRAEPHSYHGCPPEILQILLSASKLLHATSKPEPAKIQDGLSLFDRARTLDVVEWVYSIRGLSPHDDLGVRVSLALAHRATACLYVLLAVPAAAPSPSAVDLLVQEVLDHLAAVPIKNVLFKGTMWPTFLVGAQTDDPAQRAWCTERLEVVWDNAPLICPWGYIRTAVRKMQHLWQVRDQDPAGRGKRNWLLELKDMREKCLIV</sequence>
<dbReference type="InterPro" id="IPR021858">
    <property type="entry name" value="Fun_TF"/>
</dbReference>
<reference evidence="8" key="2">
    <citation type="submission" date="2023-05" db="EMBL/GenBank/DDBJ databases">
        <authorList>
            <consortium name="Lawrence Berkeley National Laboratory"/>
            <person name="Steindorff A."/>
            <person name="Hensen N."/>
            <person name="Bonometti L."/>
            <person name="Westerberg I."/>
            <person name="Brannstrom I.O."/>
            <person name="Guillou S."/>
            <person name="Cros-Aarteil S."/>
            <person name="Calhoun S."/>
            <person name="Haridas S."/>
            <person name="Kuo A."/>
            <person name="Mondo S."/>
            <person name="Pangilinan J."/>
            <person name="Riley R."/>
            <person name="Labutti K."/>
            <person name="Andreopoulos B."/>
            <person name="Lipzen A."/>
            <person name="Chen C."/>
            <person name="Yanf M."/>
            <person name="Daum C."/>
            <person name="Ng V."/>
            <person name="Clum A."/>
            <person name="Ohm R."/>
            <person name="Martin F."/>
            <person name="Silar P."/>
            <person name="Natvig D."/>
            <person name="Lalanne C."/>
            <person name="Gautier V."/>
            <person name="Ament-Velasquez S.L."/>
            <person name="Kruys A."/>
            <person name="Hutchinson M.I."/>
            <person name="Powell A.J."/>
            <person name="Barry K."/>
            <person name="Miller A.N."/>
            <person name="Grigoriev I.V."/>
            <person name="Debuchy R."/>
            <person name="Gladieux P."/>
            <person name="Thoren M.H."/>
            <person name="Johannesson H."/>
        </authorList>
    </citation>
    <scope>NUCLEOTIDE SEQUENCE</scope>
    <source>
        <strain evidence="8">CBS 757.83</strain>
    </source>
</reference>
<keyword evidence="5" id="KW-0804">Transcription</keyword>
<keyword evidence="3" id="KW-0805">Transcription regulation</keyword>
<comment type="subcellular location">
    <subcellularLocation>
        <location evidence="1">Nucleus</location>
    </subcellularLocation>
</comment>
<organism evidence="8 9">
    <name type="scientific">Parathielavia hyrcaniae</name>
    <dbReference type="NCBI Taxonomy" id="113614"/>
    <lineage>
        <taxon>Eukaryota</taxon>
        <taxon>Fungi</taxon>
        <taxon>Dikarya</taxon>
        <taxon>Ascomycota</taxon>
        <taxon>Pezizomycotina</taxon>
        <taxon>Sordariomycetes</taxon>
        <taxon>Sordariomycetidae</taxon>
        <taxon>Sordariales</taxon>
        <taxon>Chaetomiaceae</taxon>
        <taxon>Parathielavia</taxon>
    </lineage>
</organism>
<dbReference type="InterPro" id="IPR001138">
    <property type="entry name" value="Zn2Cys6_DnaBD"/>
</dbReference>
<dbReference type="SMART" id="SM00066">
    <property type="entry name" value="GAL4"/>
    <property type="match status" value="1"/>
</dbReference>
<evidence type="ECO:0000256" key="2">
    <source>
        <dbReference type="ARBA" id="ARBA00022833"/>
    </source>
</evidence>
<dbReference type="GO" id="GO:0045944">
    <property type="term" value="P:positive regulation of transcription by RNA polymerase II"/>
    <property type="evidence" value="ECO:0007669"/>
    <property type="project" value="TreeGrafter"/>
</dbReference>
<dbReference type="GO" id="GO:0005634">
    <property type="term" value="C:nucleus"/>
    <property type="evidence" value="ECO:0007669"/>
    <property type="project" value="UniProtKB-SubCell"/>
</dbReference>
<name>A0AAN6SZX9_9PEZI</name>
<reference evidence="8" key="1">
    <citation type="journal article" date="2023" name="Mol. Phylogenet. Evol.">
        <title>Genome-scale phylogeny and comparative genomics of the fungal order Sordariales.</title>
        <authorList>
            <person name="Hensen N."/>
            <person name="Bonometti L."/>
            <person name="Westerberg I."/>
            <person name="Brannstrom I.O."/>
            <person name="Guillou S."/>
            <person name="Cros-Aarteil S."/>
            <person name="Calhoun S."/>
            <person name="Haridas S."/>
            <person name="Kuo A."/>
            <person name="Mondo S."/>
            <person name="Pangilinan J."/>
            <person name="Riley R."/>
            <person name="LaButti K."/>
            <person name="Andreopoulos B."/>
            <person name="Lipzen A."/>
            <person name="Chen C."/>
            <person name="Yan M."/>
            <person name="Daum C."/>
            <person name="Ng V."/>
            <person name="Clum A."/>
            <person name="Steindorff A."/>
            <person name="Ohm R.A."/>
            <person name="Martin F."/>
            <person name="Silar P."/>
            <person name="Natvig D.O."/>
            <person name="Lalanne C."/>
            <person name="Gautier V."/>
            <person name="Ament-Velasquez S.L."/>
            <person name="Kruys A."/>
            <person name="Hutchinson M.I."/>
            <person name="Powell A.J."/>
            <person name="Barry K."/>
            <person name="Miller A.N."/>
            <person name="Grigoriev I.V."/>
            <person name="Debuchy R."/>
            <person name="Gladieux P."/>
            <person name="Hiltunen Thoren M."/>
            <person name="Johannesson H."/>
        </authorList>
    </citation>
    <scope>NUCLEOTIDE SEQUENCE</scope>
    <source>
        <strain evidence="8">CBS 757.83</strain>
    </source>
</reference>
<comment type="caution">
    <text evidence="8">The sequence shown here is derived from an EMBL/GenBank/DDBJ whole genome shotgun (WGS) entry which is preliminary data.</text>
</comment>
<dbReference type="AlphaFoldDB" id="A0AAN6SZX9"/>
<evidence type="ECO:0000256" key="5">
    <source>
        <dbReference type="ARBA" id="ARBA00023163"/>
    </source>
</evidence>
<dbReference type="Pfam" id="PF11951">
    <property type="entry name" value="Fungal_trans_2"/>
    <property type="match status" value="1"/>
</dbReference>
<accession>A0AAN6SZX9</accession>
<dbReference type="PROSITE" id="PS00463">
    <property type="entry name" value="ZN2_CY6_FUNGAL_1"/>
    <property type="match status" value="1"/>
</dbReference>
<proteinExistence type="predicted"/>
<keyword evidence="2" id="KW-0862">Zinc</keyword>
<dbReference type="GO" id="GO:0000981">
    <property type="term" value="F:DNA-binding transcription factor activity, RNA polymerase II-specific"/>
    <property type="evidence" value="ECO:0007669"/>
    <property type="project" value="InterPro"/>
</dbReference>
<keyword evidence="6" id="KW-0539">Nucleus</keyword>
<evidence type="ECO:0000256" key="3">
    <source>
        <dbReference type="ARBA" id="ARBA00023015"/>
    </source>
</evidence>
<evidence type="ECO:0000259" key="7">
    <source>
        <dbReference type="PROSITE" id="PS50048"/>
    </source>
</evidence>
<dbReference type="Pfam" id="PF00172">
    <property type="entry name" value="Zn_clus"/>
    <property type="match status" value="1"/>
</dbReference>
<evidence type="ECO:0000256" key="6">
    <source>
        <dbReference type="ARBA" id="ARBA00023242"/>
    </source>
</evidence>
<evidence type="ECO:0000313" key="9">
    <source>
        <dbReference type="Proteomes" id="UP001305647"/>
    </source>
</evidence>
<keyword evidence="4" id="KW-0238">DNA-binding</keyword>
<evidence type="ECO:0000313" key="8">
    <source>
        <dbReference type="EMBL" id="KAK4098954.1"/>
    </source>
</evidence>
<dbReference type="InterPro" id="IPR036864">
    <property type="entry name" value="Zn2-C6_fun-type_DNA-bd_sf"/>
</dbReference>
<dbReference type="Gene3D" id="4.10.240.10">
    <property type="entry name" value="Zn(2)-C6 fungal-type DNA-binding domain"/>
    <property type="match status" value="1"/>
</dbReference>
<gene>
    <name evidence="8" type="ORF">N658DRAFT_560790</name>
</gene>
<evidence type="ECO:0000256" key="4">
    <source>
        <dbReference type="ARBA" id="ARBA00023125"/>
    </source>
</evidence>
<feature type="domain" description="Zn(2)-C6 fungal-type" evidence="7">
    <location>
        <begin position="16"/>
        <end position="44"/>
    </location>
</feature>
<evidence type="ECO:0000256" key="1">
    <source>
        <dbReference type="ARBA" id="ARBA00004123"/>
    </source>
</evidence>
<dbReference type="SUPFAM" id="SSF57701">
    <property type="entry name" value="Zn2/Cys6 DNA-binding domain"/>
    <property type="match status" value="1"/>
</dbReference>
<protein>
    <recommendedName>
        <fullName evidence="7">Zn(2)-C6 fungal-type domain-containing protein</fullName>
    </recommendedName>
</protein>
<dbReference type="PANTHER" id="PTHR37534">
    <property type="entry name" value="TRANSCRIPTIONAL ACTIVATOR PROTEIN UGA3"/>
    <property type="match status" value="1"/>
</dbReference>